<evidence type="ECO:0000313" key="4">
    <source>
        <dbReference type="EMBL" id="OZG51024.1"/>
    </source>
</evidence>
<dbReference type="Proteomes" id="UP000216725">
    <property type="component" value="Unassembled WGS sequence"/>
</dbReference>
<keyword evidence="2" id="KW-0012">Acyltransferase</keyword>
<dbReference type="AlphaFoldDB" id="A0A261EVX6"/>
<evidence type="ECO:0000313" key="5">
    <source>
        <dbReference type="Proteomes" id="UP000216725"/>
    </source>
</evidence>
<accession>A0A261EVX6</accession>
<organism evidence="4 5">
    <name type="scientific">Pseudoscardovia radai</name>
    <dbReference type="NCBI Taxonomy" id="987066"/>
    <lineage>
        <taxon>Bacteria</taxon>
        <taxon>Bacillati</taxon>
        <taxon>Actinomycetota</taxon>
        <taxon>Actinomycetes</taxon>
        <taxon>Bifidobacteriales</taxon>
        <taxon>Bifidobacteriaceae</taxon>
        <taxon>Pseudoscardovia</taxon>
    </lineage>
</organism>
<dbReference type="PROSITE" id="PS51186">
    <property type="entry name" value="GNAT"/>
    <property type="match status" value="1"/>
</dbReference>
<keyword evidence="1 4" id="KW-0808">Transferase</keyword>
<name>A0A261EVX6_9BIFI</name>
<dbReference type="OrthoDB" id="3173333at2"/>
<evidence type="ECO:0000259" key="3">
    <source>
        <dbReference type="PROSITE" id="PS51186"/>
    </source>
</evidence>
<dbReference type="SUPFAM" id="SSF55729">
    <property type="entry name" value="Acyl-CoA N-acyltransferases (Nat)"/>
    <property type="match status" value="1"/>
</dbReference>
<comment type="caution">
    <text evidence="4">The sequence shown here is derived from an EMBL/GenBank/DDBJ whole genome shotgun (WGS) entry which is preliminary data.</text>
</comment>
<feature type="domain" description="N-acetyltransferase" evidence="3">
    <location>
        <begin position="10"/>
        <end position="174"/>
    </location>
</feature>
<dbReference type="Pfam" id="PF00583">
    <property type="entry name" value="Acetyltransf_1"/>
    <property type="match status" value="1"/>
</dbReference>
<keyword evidence="5" id="KW-1185">Reference proteome</keyword>
<dbReference type="RefSeq" id="WP_094661129.1">
    <property type="nucleotide sequence ID" value="NZ_JBKZBR010000013.1"/>
</dbReference>
<evidence type="ECO:0000256" key="1">
    <source>
        <dbReference type="ARBA" id="ARBA00022679"/>
    </source>
</evidence>
<evidence type="ECO:0000256" key="2">
    <source>
        <dbReference type="ARBA" id="ARBA00023315"/>
    </source>
</evidence>
<dbReference type="GO" id="GO:0016747">
    <property type="term" value="F:acyltransferase activity, transferring groups other than amino-acyl groups"/>
    <property type="evidence" value="ECO:0007669"/>
    <property type="project" value="InterPro"/>
</dbReference>
<dbReference type="Gene3D" id="3.40.630.30">
    <property type="match status" value="1"/>
</dbReference>
<gene>
    <name evidence="4" type="ORF">PSRA_1318</name>
</gene>
<reference evidence="4 5" key="1">
    <citation type="journal article" date="2017" name="BMC Genomics">
        <title>Comparative genomic and phylogenomic analyses of the Bifidobacteriaceae family.</title>
        <authorList>
            <person name="Lugli G.A."/>
            <person name="Milani C."/>
            <person name="Turroni F."/>
            <person name="Duranti S."/>
            <person name="Mancabelli L."/>
            <person name="Mangifesta M."/>
            <person name="Ferrario C."/>
            <person name="Modesto M."/>
            <person name="Mattarelli P."/>
            <person name="Jiri K."/>
            <person name="van Sinderen D."/>
            <person name="Ventura M."/>
        </authorList>
    </citation>
    <scope>NUCLEOTIDE SEQUENCE [LARGE SCALE GENOMIC DNA]</scope>
    <source>
        <strain evidence="4 5">DSM 24742</strain>
    </source>
</reference>
<dbReference type="PANTHER" id="PTHR43072">
    <property type="entry name" value="N-ACETYLTRANSFERASE"/>
    <property type="match status" value="1"/>
</dbReference>
<dbReference type="InterPro" id="IPR000182">
    <property type="entry name" value="GNAT_dom"/>
</dbReference>
<sequence length="188" mass="20836">MADNGTTGGFTIRDARVSDIHAITSIYNEAIRDGISTSDVDERSAEQRREWLERHAPRSRYPVVVVRLGGQTVGFGSLSRYRPRAGYDAIVEISYYIGSYWRGRGAGRLLVSWLLDTAARLGYEKAVSCVFSPNAGSLALMRSFGFTRFGLLPGAIHNAGRTLDVQYWYKELRPVQGVQGERPAAGRC</sequence>
<dbReference type="PANTHER" id="PTHR43072:SF23">
    <property type="entry name" value="UPF0039 PROTEIN C11D3.02C"/>
    <property type="match status" value="1"/>
</dbReference>
<dbReference type="EMBL" id="MWWR01000012">
    <property type="protein sequence ID" value="OZG51024.1"/>
    <property type="molecule type" value="Genomic_DNA"/>
</dbReference>
<dbReference type="CDD" id="cd04301">
    <property type="entry name" value="NAT_SF"/>
    <property type="match status" value="1"/>
</dbReference>
<dbReference type="InterPro" id="IPR016181">
    <property type="entry name" value="Acyl_CoA_acyltransferase"/>
</dbReference>
<proteinExistence type="predicted"/>
<protein>
    <submittedName>
        <fullName evidence="4">GNAT family acetyltransferase</fullName>
    </submittedName>
</protein>